<organism evidence="1 2">
    <name type="scientific">Monoglobus pectinilyticus</name>
    <dbReference type="NCBI Taxonomy" id="1981510"/>
    <lineage>
        <taxon>Bacteria</taxon>
        <taxon>Bacillati</taxon>
        <taxon>Bacillota</taxon>
        <taxon>Clostridia</taxon>
        <taxon>Monoglobales</taxon>
        <taxon>Monoglobaceae</taxon>
        <taxon>Monoglobus</taxon>
    </lineage>
</organism>
<evidence type="ECO:0000313" key="1">
    <source>
        <dbReference type="EMBL" id="AUO18676.1"/>
    </source>
</evidence>
<accession>A0A2K9P081</accession>
<dbReference type="GeneID" id="98061916"/>
<dbReference type="AlphaFoldDB" id="A0A2K9P081"/>
<sequence length="68" mass="7901">MPREKAAYRENLESVLQFLGDKYGDRRHLLCIKDVQDYTGTCYDFAKRTFLGGKKYISAETFAKNLSE</sequence>
<reference evidence="1 2" key="1">
    <citation type="submission" date="2017-04" db="EMBL/GenBank/DDBJ databases">
        <title>Monoglobus pectinilyticus 14 draft genome.</title>
        <authorList>
            <person name="Kim C."/>
            <person name="Rosendale D.I."/>
            <person name="Kelly W.J."/>
            <person name="Tannock G.W."/>
            <person name="Patchett M.L."/>
            <person name="Jordens J.Z."/>
        </authorList>
    </citation>
    <scope>NUCLEOTIDE SEQUENCE [LARGE SCALE GENOMIC DNA]</scope>
    <source>
        <strain evidence="1 2">14</strain>
    </source>
</reference>
<keyword evidence="2" id="KW-1185">Reference proteome</keyword>
<evidence type="ECO:0000313" key="2">
    <source>
        <dbReference type="Proteomes" id="UP000235589"/>
    </source>
</evidence>
<dbReference type="KEGG" id="mpec:B9O19_00493"/>
<name>A0A2K9P081_9FIRM</name>
<dbReference type="EMBL" id="CP020991">
    <property type="protein sequence ID" value="AUO18676.1"/>
    <property type="molecule type" value="Genomic_DNA"/>
</dbReference>
<proteinExistence type="predicted"/>
<protein>
    <submittedName>
        <fullName evidence="1">Uncharacterized protein</fullName>
    </submittedName>
</protein>
<gene>
    <name evidence="1" type="ORF">B9O19_00493</name>
</gene>
<dbReference type="Proteomes" id="UP000235589">
    <property type="component" value="Chromosome"/>
</dbReference>
<dbReference type="RefSeq" id="WP_102364961.1">
    <property type="nucleotide sequence ID" value="NZ_CP020991.1"/>
</dbReference>